<dbReference type="InterPro" id="IPR035985">
    <property type="entry name" value="Ubiquitin-activating_enz"/>
</dbReference>
<comment type="caution">
    <text evidence="2">The sequence shown here is derived from an EMBL/GenBank/DDBJ whole genome shotgun (WGS) entry which is preliminary data.</text>
</comment>
<dbReference type="GO" id="GO:0008641">
    <property type="term" value="F:ubiquitin-like modifier activating enzyme activity"/>
    <property type="evidence" value="ECO:0007669"/>
    <property type="project" value="InterPro"/>
</dbReference>
<dbReference type="RefSeq" id="WP_140460773.1">
    <property type="nucleotide sequence ID" value="NZ_BAABFI010000005.1"/>
</dbReference>
<dbReference type="SUPFAM" id="SSF69572">
    <property type="entry name" value="Activating enzymes of the ubiquitin-like proteins"/>
    <property type="match status" value="1"/>
</dbReference>
<evidence type="ECO:0000313" key="3">
    <source>
        <dbReference type="Proteomes" id="UP000577956"/>
    </source>
</evidence>
<name>A0A7Y9FDG7_9CELL</name>
<evidence type="ECO:0000313" key="2">
    <source>
        <dbReference type="EMBL" id="NYD85346.1"/>
    </source>
</evidence>
<organism evidence="2 3">
    <name type="scientific">Cellulomonas oligotrophica</name>
    <dbReference type="NCBI Taxonomy" id="931536"/>
    <lineage>
        <taxon>Bacteria</taxon>
        <taxon>Bacillati</taxon>
        <taxon>Actinomycetota</taxon>
        <taxon>Actinomycetes</taxon>
        <taxon>Micrococcales</taxon>
        <taxon>Cellulomonadaceae</taxon>
        <taxon>Cellulomonas</taxon>
    </lineage>
</organism>
<dbReference type="AlphaFoldDB" id="A0A7Y9FDG7"/>
<reference evidence="2 3" key="1">
    <citation type="submission" date="2020-07" db="EMBL/GenBank/DDBJ databases">
        <title>Sequencing the genomes of 1000 actinobacteria strains.</title>
        <authorList>
            <person name="Klenk H.-P."/>
        </authorList>
    </citation>
    <scope>NUCLEOTIDE SEQUENCE [LARGE SCALE GENOMIC DNA]</scope>
    <source>
        <strain evidence="2 3">DSM 24482</strain>
    </source>
</reference>
<evidence type="ECO:0000259" key="1">
    <source>
        <dbReference type="Pfam" id="PF00899"/>
    </source>
</evidence>
<accession>A0A7Y9FDG7</accession>
<gene>
    <name evidence="2" type="ORF">BKA21_000895</name>
</gene>
<protein>
    <recommendedName>
        <fullName evidence="1">THIF-type NAD/FAD binding fold domain-containing protein</fullName>
    </recommendedName>
</protein>
<dbReference type="Gene3D" id="3.40.50.720">
    <property type="entry name" value="NAD(P)-binding Rossmann-like Domain"/>
    <property type="match status" value="1"/>
</dbReference>
<feature type="domain" description="THIF-type NAD/FAD binding fold" evidence="1">
    <location>
        <begin position="113"/>
        <end position="337"/>
    </location>
</feature>
<sequence>MRTRTVRLRPGVQVLTRGADEVQVGLDPRWAVRVDGLDPDEVRLWCGVGPGTDLDALARGAGARAARVRQTVADLAAAGLTRPDPEPGTTVHGPASADADAWSLLTADGDGERQVLARSRAVVGVVGLGATGMAVATHLATAGVGTLLLDDDSPVGSVDVAGGAHRWADVGVPRATAARRVLQDAAPGVRVDVDAAPDVVVVVEHDAADPARATLLMAHGLAHLSVVVRAADTTVGPFVRPGVDPCLHCLDLHRADVDAAWPTVLARLTAGGPDTGAVRRRGGEVGVVAGASAALAAAQVLVHVDGSVPSLTGATVQIALPDVVGRVRDWSAHPDCGCSRLPGPPAPSGP</sequence>
<dbReference type="InterPro" id="IPR000594">
    <property type="entry name" value="ThiF_NAD_FAD-bd"/>
</dbReference>
<proteinExistence type="predicted"/>
<dbReference type="EMBL" id="JACCBK010000001">
    <property type="protein sequence ID" value="NYD85346.1"/>
    <property type="molecule type" value="Genomic_DNA"/>
</dbReference>
<dbReference type="Pfam" id="PF00899">
    <property type="entry name" value="ThiF"/>
    <property type="match status" value="1"/>
</dbReference>
<dbReference type="Proteomes" id="UP000577956">
    <property type="component" value="Unassembled WGS sequence"/>
</dbReference>